<feature type="transmembrane region" description="Helical" evidence="5">
    <location>
        <begin position="217"/>
        <end position="235"/>
    </location>
</feature>
<keyword evidence="4 5" id="KW-0472">Membrane</keyword>
<organism evidence="7 8">
    <name type="scientific">Bacteroides intestinalis</name>
    <dbReference type="NCBI Taxonomy" id="329854"/>
    <lineage>
        <taxon>Bacteria</taxon>
        <taxon>Pseudomonadati</taxon>
        <taxon>Bacteroidota</taxon>
        <taxon>Bacteroidia</taxon>
        <taxon>Bacteroidales</taxon>
        <taxon>Bacteroidaceae</taxon>
        <taxon>Bacteroides</taxon>
    </lineage>
</organism>
<feature type="transmembrane region" description="Helical" evidence="5">
    <location>
        <begin position="110"/>
        <end position="131"/>
    </location>
</feature>
<keyword evidence="3 5" id="KW-1133">Transmembrane helix</keyword>
<evidence type="ECO:0000256" key="1">
    <source>
        <dbReference type="ARBA" id="ARBA00004141"/>
    </source>
</evidence>
<sequence length="378" mass="43286">MRLLCILFFCFTIIFAYKTNETAFGIGGYSYFPIICIVFGLLRILEVSLKRQKLKIRNILPLSLVFIMTIQIFVFNVHFTSGVVLSYIIFFILCWLLGSEESTWNEIQCVANSYVLSGVIFAYLLFSQMRIASNSDIRFSVFYSDDKFYDLNFLASSLYCSFSIGMFMISKYHSKIIKCIYVSAILFIVAALLLTGSRAAFIAIGISLVPYINRKQLVSLIIIGGVLYIVLPYLLPELLIQRFMGDSYNDASNEHRLENWKNAILGISMHPLTGCGLDYSIEALERVIHKTVNAHNTYLYAIMHFGILFSILFFVFMFRPIIKIMKFGLSKKLVWTILGYLFTTTIIEATLSLTFITNIAFYYLLSRSDVTATNKLFQ</sequence>
<feature type="transmembrane region" description="Helical" evidence="5">
    <location>
        <begin position="26"/>
        <end position="45"/>
    </location>
</feature>
<dbReference type="GO" id="GO:0016020">
    <property type="term" value="C:membrane"/>
    <property type="evidence" value="ECO:0007669"/>
    <property type="project" value="UniProtKB-SubCell"/>
</dbReference>
<protein>
    <recommendedName>
        <fullName evidence="6">O-antigen ligase-related domain-containing protein</fullName>
    </recommendedName>
</protein>
<evidence type="ECO:0000313" key="7">
    <source>
        <dbReference type="EMBL" id="RGV57048.1"/>
    </source>
</evidence>
<evidence type="ECO:0000313" key="8">
    <source>
        <dbReference type="Proteomes" id="UP000283850"/>
    </source>
</evidence>
<dbReference type="Proteomes" id="UP000283850">
    <property type="component" value="Unassembled WGS sequence"/>
</dbReference>
<feature type="transmembrane region" description="Helical" evidence="5">
    <location>
        <begin position="57"/>
        <end position="75"/>
    </location>
</feature>
<comment type="caution">
    <text evidence="7">The sequence shown here is derived from an EMBL/GenBank/DDBJ whole genome shotgun (WGS) entry which is preliminary data.</text>
</comment>
<comment type="subcellular location">
    <subcellularLocation>
        <location evidence="1">Membrane</location>
        <topology evidence="1">Multi-pass membrane protein</topology>
    </subcellularLocation>
</comment>
<dbReference type="PANTHER" id="PTHR37422">
    <property type="entry name" value="TEICHURONIC ACID BIOSYNTHESIS PROTEIN TUAE"/>
    <property type="match status" value="1"/>
</dbReference>
<evidence type="ECO:0000256" key="4">
    <source>
        <dbReference type="ARBA" id="ARBA00023136"/>
    </source>
</evidence>
<evidence type="ECO:0000256" key="2">
    <source>
        <dbReference type="ARBA" id="ARBA00022692"/>
    </source>
</evidence>
<feature type="transmembrane region" description="Helical" evidence="5">
    <location>
        <begin position="298"/>
        <end position="318"/>
    </location>
</feature>
<feature type="domain" description="O-antigen ligase-related" evidence="6">
    <location>
        <begin position="184"/>
        <end position="313"/>
    </location>
</feature>
<dbReference type="Pfam" id="PF04932">
    <property type="entry name" value="Wzy_C"/>
    <property type="match status" value="1"/>
</dbReference>
<evidence type="ECO:0000256" key="5">
    <source>
        <dbReference type="SAM" id="Phobius"/>
    </source>
</evidence>
<evidence type="ECO:0000256" key="3">
    <source>
        <dbReference type="ARBA" id="ARBA00022989"/>
    </source>
</evidence>
<reference evidence="7 8" key="1">
    <citation type="submission" date="2018-08" db="EMBL/GenBank/DDBJ databases">
        <title>A genome reference for cultivated species of the human gut microbiota.</title>
        <authorList>
            <person name="Zou Y."/>
            <person name="Xue W."/>
            <person name="Luo G."/>
        </authorList>
    </citation>
    <scope>NUCLEOTIDE SEQUENCE [LARGE SCALE GENOMIC DNA]</scope>
    <source>
        <strain evidence="7 8">AF14-32</strain>
    </source>
</reference>
<keyword evidence="2 5" id="KW-0812">Transmembrane</keyword>
<dbReference type="AlphaFoldDB" id="A0A412YI04"/>
<dbReference type="InterPro" id="IPR051533">
    <property type="entry name" value="WaaL-like"/>
</dbReference>
<dbReference type="EMBL" id="QRZF01000002">
    <property type="protein sequence ID" value="RGV57048.1"/>
    <property type="molecule type" value="Genomic_DNA"/>
</dbReference>
<accession>A0A412YI04</accession>
<dbReference type="RefSeq" id="WP_022394357.1">
    <property type="nucleotide sequence ID" value="NZ_QRZF01000002.1"/>
</dbReference>
<feature type="transmembrane region" description="Helical" evidence="5">
    <location>
        <begin position="181"/>
        <end position="211"/>
    </location>
</feature>
<dbReference type="PANTHER" id="PTHR37422:SF13">
    <property type="entry name" value="LIPOPOLYSACCHARIDE BIOSYNTHESIS PROTEIN PA4999-RELATED"/>
    <property type="match status" value="1"/>
</dbReference>
<feature type="transmembrane region" description="Helical" evidence="5">
    <location>
        <begin position="151"/>
        <end position="169"/>
    </location>
</feature>
<name>A0A412YI04_9BACE</name>
<evidence type="ECO:0000259" key="6">
    <source>
        <dbReference type="Pfam" id="PF04932"/>
    </source>
</evidence>
<proteinExistence type="predicted"/>
<feature type="transmembrane region" description="Helical" evidence="5">
    <location>
        <begin position="338"/>
        <end position="365"/>
    </location>
</feature>
<feature type="transmembrane region" description="Helical" evidence="5">
    <location>
        <begin position="81"/>
        <end position="98"/>
    </location>
</feature>
<dbReference type="InterPro" id="IPR007016">
    <property type="entry name" value="O-antigen_ligase-rel_domated"/>
</dbReference>
<gene>
    <name evidence="7" type="ORF">DWW10_02965</name>
</gene>